<feature type="domain" description="Fibronectin type-III" evidence="3">
    <location>
        <begin position="327"/>
        <end position="419"/>
    </location>
</feature>
<accession>A0A131Z0C5</accession>
<organism evidence="4">
    <name type="scientific">Rhipicephalus appendiculatus</name>
    <name type="common">Brown ear tick</name>
    <dbReference type="NCBI Taxonomy" id="34631"/>
    <lineage>
        <taxon>Eukaryota</taxon>
        <taxon>Metazoa</taxon>
        <taxon>Ecdysozoa</taxon>
        <taxon>Arthropoda</taxon>
        <taxon>Chelicerata</taxon>
        <taxon>Arachnida</taxon>
        <taxon>Acari</taxon>
        <taxon>Parasitiformes</taxon>
        <taxon>Ixodida</taxon>
        <taxon>Ixodoidea</taxon>
        <taxon>Ixodidae</taxon>
        <taxon>Rhipicephalinae</taxon>
        <taxon>Rhipicephalus</taxon>
        <taxon>Rhipicephalus</taxon>
    </lineage>
</organism>
<feature type="chain" id="PRO_5007286351" evidence="2">
    <location>
        <begin position="21"/>
        <end position="506"/>
    </location>
</feature>
<evidence type="ECO:0000259" key="3">
    <source>
        <dbReference type="PROSITE" id="PS50853"/>
    </source>
</evidence>
<dbReference type="PANTHER" id="PTHR46708:SF2">
    <property type="entry name" value="FIBRONECTIN TYPE-III DOMAIN-CONTAINING PROTEIN"/>
    <property type="match status" value="1"/>
</dbReference>
<dbReference type="InterPro" id="IPR036116">
    <property type="entry name" value="FN3_sf"/>
</dbReference>
<dbReference type="SMART" id="SM00060">
    <property type="entry name" value="FN3"/>
    <property type="match status" value="3"/>
</dbReference>
<dbReference type="AlphaFoldDB" id="A0A131Z0C5"/>
<name>A0A131Z0C5_RHIAP</name>
<feature type="signal peptide" evidence="2">
    <location>
        <begin position="1"/>
        <end position="20"/>
    </location>
</feature>
<dbReference type="CDD" id="cd00063">
    <property type="entry name" value="FN3"/>
    <property type="match status" value="3"/>
</dbReference>
<dbReference type="PANTHER" id="PTHR46708">
    <property type="entry name" value="TENASCIN"/>
    <property type="match status" value="1"/>
</dbReference>
<proteinExistence type="predicted"/>
<dbReference type="InterPro" id="IPR050991">
    <property type="entry name" value="ECM_Regulatory_Proteins"/>
</dbReference>
<feature type="domain" description="Fibronectin type-III" evidence="3">
    <location>
        <begin position="50"/>
        <end position="142"/>
    </location>
</feature>
<dbReference type="InterPro" id="IPR003961">
    <property type="entry name" value="FN3_dom"/>
</dbReference>
<dbReference type="EMBL" id="GEDV01004189">
    <property type="protein sequence ID" value="JAP84368.1"/>
    <property type="molecule type" value="Transcribed_RNA"/>
</dbReference>
<dbReference type="Pfam" id="PF00041">
    <property type="entry name" value="fn3"/>
    <property type="match status" value="2"/>
</dbReference>
<dbReference type="Gene3D" id="2.60.40.10">
    <property type="entry name" value="Immunoglobulins"/>
    <property type="match status" value="3"/>
</dbReference>
<evidence type="ECO:0000256" key="1">
    <source>
        <dbReference type="ARBA" id="ARBA00022737"/>
    </source>
</evidence>
<reference evidence="4" key="1">
    <citation type="journal article" date="2016" name="Ticks Tick Borne Dis.">
        <title>De novo assembly and annotation of the salivary gland transcriptome of Rhipicephalus appendiculatus male and female ticks during blood feeding.</title>
        <authorList>
            <person name="de Castro M.H."/>
            <person name="de Klerk D."/>
            <person name="Pienaar R."/>
            <person name="Latif A.A."/>
            <person name="Rees D.J."/>
            <person name="Mans B.J."/>
        </authorList>
    </citation>
    <scope>NUCLEOTIDE SEQUENCE</scope>
    <source>
        <tissue evidence="4">Salivary glands</tissue>
    </source>
</reference>
<feature type="domain" description="Fibronectin type-III" evidence="3">
    <location>
        <begin position="143"/>
        <end position="234"/>
    </location>
</feature>
<evidence type="ECO:0000313" key="4">
    <source>
        <dbReference type="EMBL" id="JAP84368.1"/>
    </source>
</evidence>
<evidence type="ECO:0000256" key="2">
    <source>
        <dbReference type="SAM" id="SignalP"/>
    </source>
</evidence>
<protein>
    <submittedName>
        <fullName evidence="4">Cell adhesion molecule ixodes scapularis cell adhesion molecule</fullName>
    </submittedName>
</protein>
<keyword evidence="1" id="KW-0677">Repeat</keyword>
<dbReference type="PROSITE" id="PS50853">
    <property type="entry name" value="FN3"/>
    <property type="match status" value="3"/>
</dbReference>
<sequence length="506" mass="55799">MKGVVTLILLLWVNLGPNSGITGSIVHAKVGSLSRLYRREVFDSSSPVLQISNLEATVHGGNRATIKWENATGPVSGYNMTVCLLSDPPRCESATGPKTSYNLHHLESGSMYQVDVYAYFKDGGDTTNGRNERIFFTTTKLPSVENLEATPLGSTSVELKWAPSEDNATQFDIDACPQDGGACVHAFTSNTSHILRGLTPETTYKIQVRSAIEEDKELSFGHATTVSATTTLLPEISDVVIRATCDHFIIASWDYGSEGITGFLLNLCTEGQACTTRSVDKDDREHRFRVDPVRRLYTLSIEAYLWRGNAKHSSPVVNASVTSFPQVPTLDRFEVEPVSSSQVRASWSNGFDADVRILVCVSQSTERNCANYVAHGTQKSYTISGLSSGTKYSVEATPAVTLGDHSRPTCSGLPAVREVATLTEAFCRYDDDLMQTIKQISDNVKALTRRRSQFNPNRRDDDISTKCELIEAKLRTLPEKDVRDCFDDIDNLIETYKRKTSDLSSE</sequence>
<dbReference type="InterPro" id="IPR013783">
    <property type="entry name" value="Ig-like_fold"/>
</dbReference>
<dbReference type="SUPFAM" id="SSF49265">
    <property type="entry name" value="Fibronectin type III"/>
    <property type="match status" value="3"/>
</dbReference>
<keyword evidence="2" id="KW-0732">Signal</keyword>